<dbReference type="Gene3D" id="1.50.10.20">
    <property type="match status" value="1"/>
</dbReference>
<sequence length="308" mass="34711">MTDPDPIPWLLAGDPAIQYQTHRDLLGVDRPDIRARIATEGWGAAFLAARHADGSWGEGFYRPKWTCTHYTLLDLRLLGLAPDHPQARDSIRRLLADGKGPDGGLLCAPEDRASDVCVNGMVLNYASYFRTPETLLRSVVDALLAQHMPDGGFNCRSNRSGARHSSLHSTLSVLEGIQSYQAGGYGYRQKALQETAAQARDFVLQHRFYKSDRTGRIIRDDFLRLSVPPRWCYNILRGLDHFREAGAPYDARMGDALEVLVSKRRRDGRWPVQAARPGQTHVRMEHPRKASRWVTLMALRVLGTYPMH</sequence>
<gene>
    <name evidence="1" type="ORF">MUB52_11605</name>
</gene>
<evidence type="ECO:0008006" key="3">
    <source>
        <dbReference type="Google" id="ProtNLM"/>
    </source>
</evidence>
<proteinExistence type="predicted"/>
<comment type="caution">
    <text evidence="1">The sequence shown here is derived from an EMBL/GenBank/DDBJ whole genome shotgun (WGS) entry which is preliminary data.</text>
</comment>
<evidence type="ECO:0000313" key="1">
    <source>
        <dbReference type="EMBL" id="MCV3272073.1"/>
    </source>
</evidence>
<dbReference type="RefSeq" id="WP_263844397.1">
    <property type="nucleotide sequence ID" value="NZ_JALIEB010000006.1"/>
</dbReference>
<name>A0ABT3BER7_9RHOB</name>
<dbReference type="Proteomes" id="UP001208690">
    <property type="component" value="Unassembled WGS sequence"/>
</dbReference>
<keyword evidence="2" id="KW-1185">Reference proteome</keyword>
<reference evidence="1 2" key="1">
    <citation type="submission" date="2022-04" db="EMBL/GenBank/DDBJ databases">
        <title>Roseobacter sp. WL0113 is a bacterium isolated from neritic sediment.</title>
        <authorList>
            <person name="Wang L."/>
            <person name="He W."/>
            <person name="Zhang D.-F."/>
        </authorList>
    </citation>
    <scope>NUCLEOTIDE SEQUENCE [LARGE SCALE GENOMIC DNA]</scope>
    <source>
        <strain evidence="1 2">WL0113</strain>
    </source>
</reference>
<organism evidence="1 2">
    <name type="scientific">Roseobacter sinensis</name>
    <dbReference type="NCBI Taxonomy" id="2931391"/>
    <lineage>
        <taxon>Bacteria</taxon>
        <taxon>Pseudomonadati</taxon>
        <taxon>Pseudomonadota</taxon>
        <taxon>Alphaproteobacteria</taxon>
        <taxon>Rhodobacterales</taxon>
        <taxon>Roseobacteraceae</taxon>
        <taxon>Roseobacter</taxon>
    </lineage>
</organism>
<dbReference type="InterPro" id="IPR008930">
    <property type="entry name" value="Terpenoid_cyclase/PrenylTrfase"/>
</dbReference>
<dbReference type="SUPFAM" id="SSF48239">
    <property type="entry name" value="Terpenoid cyclases/Protein prenyltransferases"/>
    <property type="match status" value="1"/>
</dbReference>
<evidence type="ECO:0000313" key="2">
    <source>
        <dbReference type="Proteomes" id="UP001208690"/>
    </source>
</evidence>
<accession>A0ABT3BER7</accession>
<dbReference type="EMBL" id="JALIEB010000006">
    <property type="protein sequence ID" value="MCV3272073.1"/>
    <property type="molecule type" value="Genomic_DNA"/>
</dbReference>
<protein>
    <recommendedName>
        <fullName evidence="3">Squalene cyclase C-terminal domain-containing protein</fullName>
    </recommendedName>
</protein>